<comment type="similarity">
    <text evidence="1">Belongs to the avfA family.</text>
</comment>
<organism evidence="3 4">
    <name type="scientific">Tuber borchii</name>
    <name type="common">White truffle</name>
    <dbReference type="NCBI Taxonomy" id="42251"/>
    <lineage>
        <taxon>Eukaryota</taxon>
        <taxon>Fungi</taxon>
        <taxon>Dikarya</taxon>
        <taxon>Ascomycota</taxon>
        <taxon>Pezizomycotina</taxon>
        <taxon>Pezizomycetes</taxon>
        <taxon>Pezizales</taxon>
        <taxon>Tuberaceae</taxon>
        <taxon>Tuber</taxon>
    </lineage>
</organism>
<dbReference type="Gene3D" id="3.40.50.720">
    <property type="entry name" value="NAD(P)-binding Rossmann-like Domain"/>
    <property type="match status" value="1"/>
</dbReference>
<proteinExistence type="inferred from homology"/>
<gene>
    <name evidence="3" type="ORF">B9Z19DRAFT_1192929</name>
</gene>
<dbReference type="AlphaFoldDB" id="A0A2T6ZTZ4"/>
<dbReference type="CDD" id="cd05243">
    <property type="entry name" value="SDR_a5"/>
    <property type="match status" value="1"/>
</dbReference>
<protein>
    <recommendedName>
        <fullName evidence="2">NAD(P)-binding domain-containing protein</fullName>
    </recommendedName>
</protein>
<sequence length="244" mass="26419">MVNVLVLGGHGKVAQIISKMLAQKGHQVTSVIRDPSQSPTIESLHKNITPLVSSLEESTPSSIQKEMENINWVVWSAGAGGKGGTQRTKAVDEIAAKKYIDAAAEAPSVDTFLMVSASGSRRTPASWWDKYGVETYQHGWEVIGAYFEAKTIADEHLYEVGREWGLRDICLRPGGLSDDPGTGLVSLGRCKNTGGVTREDVADVAVRLLESDIVGGLWIDMIGGDKKVEEEVARVVRDKITSKE</sequence>
<comment type="caution">
    <text evidence="3">The sequence shown here is derived from an EMBL/GenBank/DDBJ whole genome shotgun (WGS) entry which is preliminary data.</text>
</comment>
<reference evidence="3 4" key="1">
    <citation type="submission" date="2017-04" db="EMBL/GenBank/DDBJ databases">
        <title>Draft genome sequence of Tuber borchii Vittad., a whitish edible truffle.</title>
        <authorList>
            <consortium name="DOE Joint Genome Institute"/>
            <person name="Murat C."/>
            <person name="Kuo A."/>
            <person name="Barry K.W."/>
            <person name="Clum A."/>
            <person name="Dockter R.B."/>
            <person name="Fauchery L."/>
            <person name="Iotti M."/>
            <person name="Kohler A."/>
            <person name="Labutti K."/>
            <person name="Lindquist E.A."/>
            <person name="Lipzen A."/>
            <person name="Ohm R.A."/>
            <person name="Wang M."/>
            <person name="Grigoriev I.V."/>
            <person name="Zambonelli A."/>
            <person name="Martin F.M."/>
        </authorList>
    </citation>
    <scope>NUCLEOTIDE SEQUENCE [LARGE SCALE GENOMIC DNA]</scope>
    <source>
        <strain evidence="3 4">Tbo3840</strain>
    </source>
</reference>
<dbReference type="Proteomes" id="UP000244722">
    <property type="component" value="Unassembled WGS sequence"/>
</dbReference>
<evidence type="ECO:0000313" key="3">
    <source>
        <dbReference type="EMBL" id="PUU78972.1"/>
    </source>
</evidence>
<name>A0A2T6ZTZ4_TUBBO</name>
<keyword evidence="4" id="KW-1185">Reference proteome</keyword>
<evidence type="ECO:0000256" key="1">
    <source>
        <dbReference type="ARBA" id="ARBA00038376"/>
    </source>
</evidence>
<dbReference type="OrthoDB" id="10254604at2759"/>
<dbReference type="InterPro" id="IPR016040">
    <property type="entry name" value="NAD(P)-bd_dom"/>
</dbReference>
<accession>A0A2T6ZTZ4</accession>
<dbReference type="EMBL" id="NESQ01000102">
    <property type="protein sequence ID" value="PUU78972.1"/>
    <property type="molecule type" value="Genomic_DNA"/>
</dbReference>
<evidence type="ECO:0000259" key="2">
    <source>
        <dbReference type="Pfam" id="PF13460"/>
    </source>
</evidence>
<dbReference type="InterPro" id="IPR036291">
    <property type="entry name" value="NAD(P)-bd_dom_sf"/>
</dbReference>
<dbReference type="PANTHER" id="PTHR15020">
    <property type="entry name" value="FLAVIN REDUCTASE-RELATED"/>
    <property type="match status" value="1"/>
</dbReference>
<dbReference type="Pfam" id="PF13460">
    <property type="entry name" value="NAD_binding_10"/>
    <property type="match status" value="1"/>
</dbReference>
<dbReference type="PANTHER" id="PTHR15020:SF50">
    <property type="entry name" value="UPF0659 PROTEIN YMR090W"/>
    <property type="match status" value="1"/>
</dbReference>
<evidence type="ECO:0000313" key="4">
    <source>
        <dbReference type="Proteomes" id="UP000244722"/>
    </source>
</evidence>
<dbReference type="SUPFAM" id="SSF51735">
    <property type="entry name" value="NAD(P)-binding Rossmann-fold domains"/>
    <property type="match status" value="1"/>
</dbReference>
<dbReference type="STRING" id="42251.A0A2T6ZTZ4"/>
<feature type="domain" description="NAD(P)-binding" evidence="2">
    <location>
        <begin position="8"/>
        <end position="211"/>
    </location>
</feature>